<evidence type="ECO:0000313" key="2">
    <source>
        <dbReference type="Proteomes" id="UP001433508"/>
    </source>
</evidence>
<accession>A0ACC3SQX7</accession>
<proteinExistence type="predicted"/>
<name>A0ACC3SQX7_LIPKO</name>
<sequence length="138" mass="15645">MFQNSRLVKDKQQVAFAPLVENRSAQRCVCGSPKHQPSKCYYLNRPEGCEPRENIQKRVQEAVKNPETQKWVEQLGSPIIQAPSPQSPCTSTTTTTKPRRYSKVWLHIPVGDNDVILNSKVNVGNGNGWAHSLWEMED</sequence>
<gene>
    <name evidence="1" type="ORF">V1525DRAFT_422850</name>
</gene>
<dbReference type="Proteomes" id="UP001433508">
    <property type="component" value="Unassembled WGS sequence"/>
</dbReference>
<dbReference type="EMBL" id="MU971600">
    <property type="protein sequence ID" value="KAK9233781.1"/>
    <property type="molecule type" value="Genomic_DNA"/>
</dbReference>
<reference evidence="2" key="1">
    <citation type="journal article" date="2024" name="Front. Bioeng. Biotechnol.">
        <title>Genome-scale model development and genomic sequencing of the oleaginous clade Lipomyces.</title>
        <authorList>
            <person name="Czajka J.J."/>
            <person name="Han Y."/>
            <person name="Kim J."/>
            <person name="Mondo S.J."/>
            <person name="Hofstad B.A."/>
            <person name="Robles A."/>
            <person name="Haridas S."/>
            <person name="Riley R."/>
            <person name="LaButti K."/>
            <person name="Pangilinan J."/>
            <person name="Andreopoulos W."/>
            <person name="Lipzen A."/>
            <person name="Yan J."/>
            <person name="Wang M."/>
            <person name="Ng V."/>
            <person name="Grigoriev I.V."/>
            <person name="Spatafora J.W."/>
            <person name="Magnuson J.K."/>
            <person name="Baker S.E."/>
            <person name="Pomraning K.R."/>
        </authorList>
    </citation>
    <scope>NUCLEOTIDE SEQUENCE [LARGE SCALE GENOMIC DNA]</scope>
    <source>
        <strain evidence="2">CBS 7786</strain>
    </source>
</reference>
<evidence type="ECO:0000313" key="1">
    <source>
        <dbReference type="EMBL" id="KAK9233781.1"/>
    </source>
</evidence>
<protein>
    <submittedName>
        <fullName evidence="1">Uncharacterized protein</fullName>
    </submittedName>
</protein>
<organism evidence="1 2">
    <name type="scientific">Lipomyces kononenkoae</name>
    <name type="common">Yeast</name>
    <dbReference type="NCBI Taxonomy" id="34357"/>
    <lineage>
        <taxon>Eukaryota</taxon>
        <taxon>Fungi</taxon>
        <taxon>Dikarya</taxon>
        <taxon>Ascomycota</taxon>
        <taxon>Saccharomycotina</taxon>
        <taxon>Lipomycetes</taxon>
        <taxon>Lipomycetales</taxon>
        <taxon>Lipomycetaceae</taxon>
        <taxon>Lipomyces</taxon>
    </lineage>
</organism>
<comment type="caution">
    <text evidence="1">The sequence shown here is derived from an EMBL/GenBank/DDBJ whole genome shotgun (WGS) entry which is preliminary data.</text>
</comment>
<keyword evidence="2" id="KW-1185">Reference proteome</keyword>